<gene>
    <name evidence="3" type="ORF">SAMN04515668_3427</name>
</gene>
<accession>A0A1I6A912</accession>
<dbReference type="InterPro" id="IPR036116">
    <property type="entry name" value="FN3_sf"/>
</dbReference>
<dbReference type="SMART" id="SM00060">
    <property type="entry name" value="FN3"/>
    <property type="match status" value="1"/>
</dbReference>
<dbReference type="SUPFAM" id="SSF49265">
    <property type="entry name" value="Fibronectin type III"/>
    <property type="match status" value="1"/>
</dbReference>
<reference evidence="4" key="1">
    <citation type="submission" date="2016-10" db="EMBL/GenBank/DDBJ databases">
        <authorList>
            <person name="Varghese N."/>
            <person name="Submissions S."/>
        </authorList>
    </citation>
    <scope>NUCLEOTIDE SEQUENCE [LARGE SCALE GENOMIC DNA]</scope>
    <source>
        <strain evidence="4">OR362-8,ATCC BAA-1266,JCM 13504</strain>
    </source>
</reference>
<dbReference type="InterPro" id="IPR026444">
    <property type="entry name" value="Secre_tail"/>
</dbReference>
<dbReference type="Pfam" id="PF18962">
    <property type="entry name" value="Por_Secre_tail"/>
    <property type="match status" value="1"/>
</dbReference>
<proteinExistence type="predicted"/>
<evidence type="ECO:0000256" key="1">
    <source>
        <dbReference type="SAM" id="SignalP"/>
    </source>
</evidence>
<dbReference type="InterPro" id="IPR011628">
    <property type="entry name" value="Cleaved_adhesin"/>
</dbReference>
<dbReference type="PROSITE" id="PS50853">
    <property type="entry name" value="FN3"/>
    <property type="match status" value="1"/>
</dbReference>
<protein>
    <submittedName>
        <fullName evidence="3">Por secretion system C-terminal sorting domain-containing protein</fullName>
    </submittedName>
</protein>
<dbReference type="InterPro" id="IPR013783">
    <property type="entry name" value="Ig-like_fold"/>
</dbReference>
<name>A0A1I6A912_HYMAR</name>
<dbReference type="AlphaFoldDB" id="A0A1I6A912"/>
<dbReference type="Gene3D" id="2.60.120.200">
    <property type="match status" value="1"/>
</dbReference>
<evidence type="ECO:0000313" key="4">
    <source>
        <dbReference type="Proteomes" id="UP000199029"/>
    </source>
</evidence>
<evidence type="ECO:0000313" key="3">
    <source>
        <dbReference type="EMBL" id="SFQ65103.1"/>
    </source>
</evidence>
<dbReference type="EMBL" id="FOXS01000005">
    <property type="protein sequence ID" value="SFQ65103.1"/>
    <property type="molecule type" value="Genomic_DNA"/>
</dbReference>
<dbReference type="CDD" id="cd00063">
    <property type="entry name" value="FN3"/>
    <property type="match status" value="1"/>
</dbReference>
<keyword evidence="1" id="KW-0732">Signal</keyword>
<feature type="domain" description="Fibronectin type-III" evidence="2">
    <location>
        <begin position="554"/>
        <end position="644"/>
    </location>
</feature>
<keyword evidence="4" id="KW-1185">Reference proteome</keyword>
<dbReference type="Pfam" id="PF07675">
    <property type="entry name" value="Cleaved_Adhesin"/>
    <property type="match status" value="1"/>
</dbReference>
<dbReference type="Proteomes" id="UP000199029">
    <property type="component" value="Unassembled WGS sequence"/>
</dbReference>
<sequence>MTNFYKRSKWAQGLRKLGFAALLTMGTAIAGQAQVLNYRITGALNTVTTYTDLGTTGTAVATANTDDANSTAQPIGFTFSYNGATFTQFVLNTNGFIKLGAIAPSSAAMFLDEDASSSVENPFETANDPNLIVPFNIDLTAGSTGGTEYRVATTGTTGSRVCTIQWKNVQDKASVAPTQYANMSFQVRLYEGTNVIELVYNAASAGGTSALRFAQVGLKGTDFDDGQIVQVVKQSTAAWSAATFANFTEVVTTGFLNTFNIRSVAAPDAGRTFRFTPITPIPNDIAVLAVYTLGKIATPSALPQAVRVFISNEGTNAQNGVAVTLSITGANTITNTVNVNVPVGVGGIVTFPALPATLALGTNTVTVSVANDDNNANNSATVTQLVTADRLSYIDQGQPINNAGPTSYGATGGVLSVKYTVTNPVVLADASITFAAVNGNPTTSFQVVVHDATGTGNTPGNLIFSSPAQNRPAAGGNVTVALPSLQLSGSFYIGVKELEPTGAAIASQTEAPLRSGTFYVSANGSAPWIDLAATTFTRRFAIEAGLAPAPNCAPATALAVTSSTPNGATVTFTDASNSGSYQLIYGPVGFQPNTSGTTITATASPFTLTGLQPGTTYQVYVRTNCSAGGTSLLTGPVSFSTSCNAVTTISSFPYTENFDALPTGVSLPCGYTILNANNDGATWAITNTNPSSGANSIRYRSLLANSVAADDWFFTPALTLGATSRYQVAFRYRGEGIANSPSNFTESLEVTSGTAPTVAAQTNVLYTNTAITNTTYALANASSTPMVALLPAGASTQYVGFHVKSAANQGALYIDDISITTTAVTANSEALLRAISVFPNPSTTGFFDLEIHGANAKGRLGVLVTNTLGQQVYSGSARDNYSNKLDLSNLAPGIYYLQVRNGNEQMTSRVSIVK</sequence>
<evidence type="ECO:0000259" key="2">
    <source>
        <dbReference type="PROSITE" id="PS50853"/>
    </source>
</evidence>
<feature type="chain" id="PRO_5011613285" evidence="1">
    <location>
        <begin position="31"/>
        <end position="914"/>
    </location>
</feature>
<dbReference type="STRING" id="1227077.SAMN04515668_3427"/>
<organism evidence="3 4">
    <name type="scientific">Hymenobacter arizonensis</name>
    <name type="common">Siccationidurans arizonensis</name>
    <dbReference type="NCBI Taxonomy" id="1227077"/>
    <lineage>
        <taxon>Bacteria</taxon>
        <taxon>Pseudomonadati</taxon>
        <taxon>Bacteroidota</taxon>
        <taxon>Cytophagia</taxon>
        <taxon>Cytophagales</taxon>
        <taxon>Hymenobacteraceae</taxon>
        <taxon>Hymenobacter</taxon>
    </lineage>
</organism>
<dbReference type="Gene3D" id="2.60.40.10">
    <property type="entry name" value="Immunoglobulins"/>
    <property type="match status" value="1"/>
</dbReference>
<dbReference type="NCBIfam" id="TIGR04183">
    <property type="entry name" value="Por_Secre_tail"/>
    <property type="match status" value="1"/>
</dbReference>
<dbReference type="Pfam" id="PF00041">
    <property type="entry name" value="fn3"/>
    <property type="match status" value="1"/>
</dbReference>
<dbReference type="InterPro" id="IPR003961">
    <property type="entry name" value="FN3_dom"/>
</dbReference>
<feature type="signal peptide" evidence="1">
    <location>
        <begin position="1"/>
        <end position="30"/>
    </location>
</feature>